<dbReference type="PATRIC" id="fig|1231377.3.peg.1949"/>
<name>K2PKF7_9LACT</name>
<dbReference type="Proteomes" id="UP000006787">
    <property type="component" value="Unassembled WGS sequence"/>
</dbReference>
<dbReference type="AlphaFoldDB" id="K2PKF7"/>
<accession>K2PKF7</accession>
<evidence type="ECO:0000313" key="2">
    <source>
        <dbReference type="Proteomes" id="UP000006787"/>
    </source>
</evidence>
<protein>
    <submittedName>
        <fullName evidence="1">Uncharacterized protein</fullName>
    </submittedName>
</protein>
<dbReference type="RefSeq" id="WP_003136581.1">
    <property type="nucleotide sequence ID" value="NZ_AMQS01000035.1"/>
</dbReference>
<evidence type="ECO:0000313" key="1">
    <source>
        <dbReference type="EMBL" id="EKF50679.1"/>
    </source>
</evidence>
<sequence>MTAKEIKSGDFENLFSALLSQTDIKEYHKNLLTSHVEILETLFDNYFRKFEGFSCSHDKSSFVVRMIMKSFDTGENYSLSETYDIEKYPQMKKYEGQVAYWCPTTMKDTDEAISLAEAVLSLNFEILLDKLKDDKEKHDEEV</sequence>
<proteinExistence type="predicted"/>
<gene>
    <name evidence="1" type="ORF">C426_1969</name>
</gene>
<organism evidence="1 2">
    <name type="scientific">Lactococcus garvieae DCC43</name>
    <dbReference type="NCBI Taxonomy" id="1231377"/>
    <lineage>
        <taxon>Bacteria</taxon>
        <taxon>Bacillati</taxon>
        <taxon>Bacillota</taxon>
        <taxon>Bacilli</taxon>
        <taxon>Lactobacillales</taxon>
        <taxon>Streptococcaceae</taxon>
        <taxon>Lactococcus</taxon>
    </lineage>
</organism>
<dbReference type="EMBL" id="AMQS01000035">
    <property type="protein sequence ID" value="EKF50679.1"/>
    <property type="molecule type" value="Genomic_DNA"/>
</dbReference>
<comment type="caution">
    <text evidence="1">The sequence shown here is derived from an EMBL/GenBank/DDBJ whole genome shotgun (WGS) entry which is preliminary data.</text>
</comment>
<reference evidence="1 2" key="1">
    <citation type="journal article" date="2012" name="J. Bacteriol.">
        <title>Genome Sequence of the Bacteriocin-Producing Strain Lactococcus garvieae DCC43.</title>
        <authorList>
            <person name="Gabrielsen C."/>
            <person name="Brede D.A."/>
            <person name="Hernandez P.E."/>
            <person name="Nes I.F."/>
            <person name="Diep D.B."/>
        </authorList>
    </citation>
    <scope>NUCLEOTIDE SEQUENCE [LARGE SCALE GENOMIC DNA]</scope>
    <source>
        <strain evidence="1 2">DCC43</strain>
    </source>
</reference>